<dbReference type="EMBL" id="RQFO01000001">
    <property type="protein sequence ID" value="TGL06852.1"/>
    <property type="molecule type" value="Genomic_DNA"/>
</dbReference>
<sequence>MEAIEEIKSKGIEAYFFGKTWDRGSYETKYHIDKRGEIKIVDHGPDGMITVWKQKGKIYHKDGKYIFVDPLDSSDLKTEEFIIKRIDCEINNLNIDSQGSFLYFTFANNEMKVLRHSALDNSPVYGDSKSFVLAETTKPLPNLEVWHKISLILSE</sequence>
<keyword evidence="2" id="KW-1185">Reference proteome</keyword>
<evidence type="ECO:0000313" key="1">
    <source>
        <dbReference type="EMBL" id="TGL06852.1"/>
    </source>
</evidence>
<reference evidence="2" key="1">
    <citation type="journal article" date="2019" name="PLoS Negl. Trop. Dis.">
        <title>Revisiting the worldwide diversity of Leptospira species in the environment.</title>
        <authorList>
            <person name="Vincent A.T."/>
            <person name="Schiettekatte O."/>
            <person name="Bourhy P."/>
            <person name="Veyrier F.J."/>
            <person name="Picardeau M."/>
        </authorList>
    </citation>
    <scope>NUCLEOTIDE SEQUENCE [LARGE SCALE GENOMIC DNA]</scope>
    <source>
        <strain evidence="2">201800278</strain>
    </source>
</reference>
<organism evidence="1 2">
    <name type="scientific">Leptospira montravelensis</name>
    <dbReference type="NCBI Taxonomy" id="2484961"/>
    <lineage>
        <taxon>Bacteria</taxon>
        <taxon>Pseudomonadati</taxon>
        <taxon>Spirochaetota</taxon>
        <taxon>Spirochaetia</taxon>
        <taxon>Leptospirales</taxon>
        <taxon>Leptospiraceae</taxon>
        <taxon>Leptospira</taxon>
    </lineage>
</organism>
<comment type="caution">
    <text evidence="1">The sequence shown here is derived from an EMBL/GenBank/DDBJ whole genome shotgun (WGS) entry which is preliminary data.</text>
</comment>
<accession>A0ABY2LZK9</accession>
<protein>
    <submittedName>
        <fullName evidence="1">Uncharacterized protein</fullName>
    </submittedName>
</protein>
<dbReference type="Proteomes" id="UP000297465">
    <property type="component" value="Unassembled WGS sequence"/>
</dbReference>
<name>A0ABY2LZK9_9LEPT</name>
<dbReference type="RefSeq" id="WP_135582917.1">
    <property type="nucleotide sequence ID" value="NZ_RQFO01000001.1"/>
</dbReference>
<evidence type="ECO:0000313" key="2">
    <source>
        <dbReference type="Proteomes" id="UP000297465"/>
    </source>
</evidence>
<gene>
    <name evidence="1" type="ORF">EHQ31_00300</name>
</gene>
<proteinExistence type="predicted"/>